<dbReference type="EMBL" id="CACRZD030000008">
    <property type="protein sequence ID" value="CAA6664044.1"/>
    <property type="molecule type" value="Genomic_DNA"/>
</dbReference>
<evidence type="ECO:0000313" key="2">
    <source>
        <dbReference type="EMBL" id="CAA2624603.1"/>
    </source>
</evidence>
<accession>A0A7I8J1E4</accession>
<keyword evidence="3" id="KW-1185">Reference proteome</keyword>
<reference evidence="2 3" key="1">
    <citation type="submission" date="2019-12" db="EMBL/GenBank/DDBJ databases">
        <authorList>
            <person name="Scholz U."/>
            <person name="Mascher M."/>
            <person name="Fiebig A."/>
        </authorList>
    </citation>
    <scope>NUCLEOTIDE SEQUENCE</scope>
</reference>
<name>A0A7I8J1E4_SPIIN</name>
<proteinExistence type="predicted"/>
<protein>
    <recommendedName>
        <fullName evidence="1">DUF3444 domain-containing protein</fullName>
    </recommendedName>
</protein>
<dbReference type="PANTHER" id="PTHR45089:SF50">
    <property type="entry name" value="DNAJ HEAT SHOCK AMINO-TERMINAL DOMAIN PROTEIN-RELATED"/>
    <property type="match status" value="1"/>
</dbReference>
<dbReference type="EMBL" id="LR743595">
    <property type="protein sequence ID" value="CAA2624603.1"/>
    <property type="molecule type" value="Genomic_DNA"/>
</dbReference>
<sequence length="190" mass="21926">MPRLYPFNIQLSFLNSKSTSEFGQLNWIGSGFRKTCGDFRVGRYEPRDTVNIFSHRVRWEKGPRGAIRILPQKGDVWAIYSNWSPDWSELTPDEVLYKYDMVEVKVHGFKAVFRRRLCQDSIRRIPREEMFCLSHQVPYHLLTGREAEDAPKGCYELDPAAIPLDLFLPSSEAAAETVKTVKPQEQASVT</sequence>
<organism evidence="2">
    <name type="scientific">Spirodela intermedia</name>
    <name type="common">Intermediate duckweed</name>
    <dbReference type="NCBI Taxonomy" id="51605"/>
    <lineage>
        <taxon>Eukaryota</taxon>
        <taxon>Viridiplantae</taxon>
        <taxon>Streptophyta</taxon>
        <taxon>Embryophyta</taxon>
        <taxon>Tracheophyta</taxon>
        <taxon>Spermatophyta</taxon>
        <taxon>Magnoliopsida</taxon>
        <taxon>Liliopsida</taxon>
        <taxon>Araceae</taxon>
        <taxon>Lemnoideae</taxon>
        <taxon>Spirodela</taxon>
    </lineage>
</organism>
<dbReference type="InterPro" id="IPR024593">
    <property type="entry name" value="DUF3444"/>
</dbReference>
<evidence type="ECO:0000313" key="3">
    <source>
        <dbReference type="Proteomes" id="UP001189122"/>
    </source>
</evidence>
<dbReference type="Proteomes" id="UP001189122">
    <property type="component" value="Unassembled WGS sequence"/>
</dbReference>
<dbReference type="AlphaFoldDB" id="A0A7I8J1E4"/>
<dbReference type="PANTHER" id="PTHR45089">
    <property type="entry name" value="DNAJ HEAT SHOCK AMINO-TERMINAL DOMAIN PROTEIN-RELATED"/>
    <property type="match status" value="1"/>
</dbReference>
<feature type="domain" description="DUF3444" evidence="1">
    <location>
        <begin position="7"/>
        <end position="146"/>
    </location>
</feature>
<evidence type="ECO:0000259" key="1">
    <source>
        <dbReference type="Pfam" id="PF11926"/>
    </source>
</evidence>
<gene>
    <name evidence="2" type="ORF">SI7747_08010433</name>
</gene>
<dbReference type="Pfam" id="PF11926">
    <property type="entry name" value="DUF3444"/>
    <property type="match status" value="1"/>
</dbReference>